<dbReference type="AlphaFoldDB" id="A0AAW2CGA1"/>
<proteinExistence type="predicted"/>
<gene>
    <name evidence="2" type="ORF">SO802_021891</name>
</gene>
<keyword evidence="1" id="KW-0812">Transmembrane</keyword>
<protein>
    <submittedName>
        <fullName evidence="2">Uncharacterized protein</fullName>
    </submittedName>
</protein>
<feature type="transmembrane region" description="Helical" evidence="1">
    <location>
        <begin position="69"/>
        <end position="91"/>
    </location>
</feature>
<dbReference type="Proteomes" id="UP001459277">
    <property type="component" value="Unassembled WGS sequence"/>
</dbReference>
<keyword evidence="1" id="KW-0472">Membrane</keyword>
<dbReference type="SUPFAM" id="SSF55486">
    <property type="entry name" value="Metalloproteases ('zincins'), catalytic domain"/>
    <property type="match status" value="1"/>
</dbReference>
<keyword evidence="3" id="KW-1185">Reference proteome</keyword>
<evidence type="ECO:0000256" key="1">
    <source>
        <dbReference type="SAM" id="Phobius"/>
    </source>
</evidence>
<sequence>MLRSPTQLVLVDANPTSINALPAEPIVPVTFAYFFFFNVVVHVELVAVHEIGHLLGLGYSSVAVALDQYALGAIVISIFVLVVAIYSFFIAKKKVVGEARTKAVNCVAAAAATINEECRSANAANANVIIVGAGVAGSALAHTLGKPSPTTHTFTPSFTAAATTPLRGSAPYRGYLLD</sequence>
<organism evidence="2 3">
    <name type="scientific">Lithocarpus litseifolius</name>
    <dbReference type="NCBI Taxonomy" id="425828"/>
    <lineage>
        <taxon>Eukaryota</taxon>
        <taxon>Viridiplantae</taxon>
        <taxon>Streptophyta</taxon>
        <taxon>Embryophyta</taxon>
        <taxon>Tracheophyta</taxon>
        <taxon>Spermatophyta</taxon>
        <taxon>Magnoliopsida</taxon>
        <taxon>eudicotyledons</taxon>
        <taxon>Gunneridae</taxon>
        <taxon>Pentapetalae</taxon>
        <taxon>rosids</taxon>
        <taxon>fabids</taxon>
        <taxon>Fagales</taxon>
        <taxon>Fagaceae</taxon>
        <taxon>Lithocarpus</taxon>
    </lineage>
</organism>
<feature type="transmembrane region" description="Helical" evidence="1">
    <location>
        <begin position="26"/>
        <end position="49"/>
    </location>
</feature>
<keyword evidence="1" id="KW-1133">Transmembrane helix</keyword>
<evidence type="ECO:0000313" key="3">
    <source>
        <dbReference type="Proteomes" id="UP001459277"/>
    </source>
</evidence>
<name>A0AAW2CGA1_9ROSI</name>
<dbReference type="EMBL" id="JAZDWU010000007">
    <property type="protein sequence ID" value="KAK9997205.1"/>
    <property type="molecule type" value="Genomic_DNA"/>
</dbReference>
<comment type="caution">
    <text evidence="2">The sequence shown here is derived from an EMBL/GenBank/DDBJ whole genome shotgun (WGS) entry which is preliminary data.</text>
</comment>
<accession>A0AAW2CGA1</accession>
<evidence type="ECO:0000313" key="2">
    <source>
        <dbReference type="EMBL" id="KAK9997205.1"/>
    </source>
</evidence>
<reference evidence="2 3" key="1">
    <citation type="submission" date="2024-01" db="EMBL/GenBank/DDBJ databases">
        <title>A telomere-to-telomere, gap-free genome of sweet tea (Lithocarpus litseifolius).</title>
        <authorList>
            <person name="Zhou J."/>
        </authorList>
    </citation>
    <scope>NUCLEOTIDE SEQUENCE [LARGE SCALE GENOMIC DNA]</scope>
    <source>
        <strain evidence="2">Zhou-2022a</strain>
        <tissue evidence="2">Leaf</tissue>
    </source>
</reference>